<name>A0ABP3KH66_9BACI</name>
<feature type="region of interest" description="Disordered" evidence="1">
    <location>
        <begin position="10"/>
        <end position="34"/>
    </location>
</feature>
<dbReference type="InterPro" id="IPR011528">
    <property type="entry name" value="NERD"/>
</dbReference>
<dbReference type="PROSITE" id="PS50965">
    <property type="entry name" value="NERD"/>
    <property type="match status" value="1"/>
</dbReference>
<sequence length="273" mass="32335">MPFLNLFRKKEQATSKKSDKNQKRIKQNKDQKRIASRKGELGEYKINIELDQLPNEYKYLSDIMIKNPRSRSGYSQIDHIILSPYGIFVLETKNYQGTIYGGRNRKTWSVNGNFKMMNPFHQNYGHIKAIKNIIHPGFHNHFISLVSFTKRCTFKIEPELRKISSDELIIYDLELSEFINRKVRSLKRLHSEPLLSEKNIIEIYETLSQENITDSSLREMHVQSLQSKKTSDKQYKCVICQKRVSEKVKNYCLTNDRFNGKVYCYEHQKQIKN</sequence>
<organism evidence="3 4">
    <name type="scientific">Salinibacillus aidingensis</name>
    <dbReference type="NCBI Taxonomy" id="237684"/>
    <lineage>
        <taxon>Bacteria</taxon>
        <taxon>Bacillati</taxon>
        <taxon>Bacillota</taxon>
        <taxon>Bacilli</taxon>
        <taxon>Bacillales</taxon>
        <taxon>Bacillaceae</taxon>
        <taxon>Salinibacillus</taxon>
    </lineage>
</organism>
<keyword evidence="4" id="KW-1185">Reference proteome</keyword>
<evidence type="ECO:0000313" key="3">
    <source>
        <dbReference type="EMBL" id="GAA0479882.1"/>
    </source>
</evidence>
<dbReference type="Proteomes" id="UP001500880">
    <property type="component" value="Unassembled WGS sequence"/>
</dbReference>
<evidence type="ECO:0000259" key="2">
    <source>
        <dbReference type="PROSITE" id="PS50965"/>
    </source>
</evidence>
<comment type="caution">
    <text evidence="3">The sequence shown here is derived from an EMBL/GenBank/DDBJ whole genome shotgun (WGS) entry which is preliminary data.</text>
</comment>
<feature type="domain" description="NERD" evidence="2">
    <location>
        <begin position="38"/>
        <end position="153"/>
    </location>
</feature>
<evidence type="ECO:0000256" key="1">
    <source>
        <dbReference type="SAM" id="MobiDB-lite"/>
    </source>
</evidence>
<proteinExistence type="predicted"/>
<dbReference type="EMBL" id="BAAADO010000001">
    <property type="protein sequence ID" value="GAA0479882.1"/>
    <property type="molecule type" value="Genomic_DNA"/>
</dbReference>
<gene>
    <name evidence="3" type="ORF">GCM10008986_00430</name>
</gene>
<dbReference type="RefSeq" id="WP_343836244.1">
    <property type="nucleotide sequence ID" value="NZ_BAAADO010000001.1"/>
</dbReference>
<protein>
    <submittedName>
        <fullName evidence="3">Nuclease-related domain-containing protein</fullName>
    </submittedName>
</protein>
<evidence type="ECO:0000313" key="4">
    <source>
        <dbReference type="Proteomes" id="UP001500880"/>
    </source>
</evidence>
<reference evidence="4" key="1">
    <citation type="journal article" date="2019" name="Int. J. Syst. Evol. Microbiol.">
        <title>The Global Catalogue of Microorganisms (GCM) 10K type strain sequencing project: providing services to taxonomists for standard genome sequencing and annotation.</title>
        <authorList>
            <consortium name="The Broad Institute Genomics Platform"/>
            <consortium name="The Broad Institute Genome Sequencing Center for Infectious Disease"/>
            <person name="Wu L."/>
            <person name="Ma J."/>
        </authorList>
    </citation>
    <scope>NUCLEOTIDE SEQUENCE [LARGE SCALE GENOMIC DNA]</scope>
    <source>
        <strain evidence="4">JCM 12389</strain>
    </source>
</reference>
<dbReference type="Pfam" id="PF08378">
    <property type="entry name" value="NERD"/>
    <property type="match status" value="1"/>
</dbReference>
<accession>A0ABP3KH66</accession>